<sequence length="176" mass="20160">MTLTGRLVRLRAVEPADAELLYAWENDPAVWAVSGTTEPFSREQIERFIERQLEGGDLLRTGQLRLMIEVPERSRTIGTLDLFEYDPLHGRAGLGILIYDTEQRGRGYAADAVETLCRYAREGLRMHQLWCNVGADNAASLGLFRKLGFREVGTKRDWLWTPDGYRDEVLFQKLLD</sequence>
<proteinExistence type="predicted"/>
<dbReference type="InterPro" id="IPR000182">
    <property type="entry name" value="GNAT_dom"/>
</dbReference>
<protein>
    <submittedName>
        <fullName evidence="2">GNAT family N-acetyltransferase</fullName>
    </submittedName>
</protein>
<dbReference type="Gene3D" id="3.40.630.30">
    <property type="match status" value="1"/>
</dbReference>
<dbReference type="Proteomes" id="UP000886844">
    <property type="component" value="Unassembled WGS sequence"/>
</dbReference>
<feature type="domain" description="N-acetyltransferase" evidence="1">
    <location>
        <begin position="8"/>
        <end position="176"/>
    </location>
</feature>
<dbReference type="InterPro" id="IPR016181">
    <property type="entry name" value="Acyl_CoA_acyltransferase"/>
</dbReference>
<reference evidence="2" key="2">
    <citation type="submission" date="2021-04" db="EMBL/GenBank/DDBJ databases">
        <authorList>
            <person name="Gilroy R."/>
        </authorList>
    </citation>
    <scope>NUCLEOTIDE SEQUENCE</scope>
    <source>
        <strain evidence="2">5134</strain>
    </source>
</reference>
<dbReference type="GO" id="GO:0016747">
    <property type="term" value="F:acyltransferase activity, transferring groups other than amino-acyl groups"/>
    <property type="evidence" value="ECO:0007669"/>
    <property type="project" value="InterPro"/>
</dbReference>
<dbReference type="EMBL" id="DXDA01000065">
    <property type="protein sequence ID" value="HIY69414.1"/>
    <property type="molecule type" value="Genomic_DNA"/>
</dbReference>
<name>A0A9D1Z0Q0_9BACT</name>
<evidence type="ECO:0000259" key="1">
    <source>
        <dbReference type="PROSITE" id="PS51186"/>
    </source>
</evidence>
<dbReference type="AlphaFoldDB" id="A0A9D1Z0Q0"/>
<dbReference type="SUPFAM" id="SSF55729">
    <property type="entry name" value="Acyl-CoA N-acyltransferases (Nat)"/>
    <property type="match status" value="1"/>
</dbReference>
<dbReference type="PANTHER" id="PTHR43415">
    <property type="entry name" value="SPERMIDINE N(1)-ACETYLTRANSFERASE"/>
    <property type="match status" value="1"/>
</dbReference>
<dbReference type="Pfam" id="PF13302">
    <property type="entry name" value="Acetyltransf_3"/>
    <property type="match status" value="1"/>
</dbReference>
<gene>
    <name evidence="2" type="ORF">H9828_08355</name>
</gene>
<dbReference type="PROSITE" id="PS51186">
    <property type="entry name" value="GNAT"/>
    <property type="match status" value="1"/>
</dbReference>
<dbReference type="PANTHER" id="PTHR43415:SF3">
    <property type="entry name" value="GNAT-FAMILY ACETYLTRANSFERASE"/>
    <property type="match status" value="1"/>
</dbReference>
<evidence type="ECO:0000313" key="3">
    <source>
        <dbReference type="Proteomes" id="UP000886844"/>
    </source>
</evidence>
<comment type="caution">
    <text evidence="2">The sequence shown here is derived from an EMBL/GenBank/DDBJ whole genome shotgun (WGS) entry which is preliminary data.</text>
</comment>
<reference evidence="2" key="1">
    <citation type="journal article" date="2021" name="PeerJ">
        <title>Extensive microbial diversity within the chicken gut microbiome revealed by metagenomics and culture.</title>
        <authorList>
            <person name="Gilroy R."/>
            <person name="Ravi A."/>
            <person name="Getino M."/>
            <person name="Pursley I."/>
            <person name="Horton D.L."/>
            <person name="Alikhan N.F."/>
            <person name="Baker D."/>
            <person name="Gharbi K."/>
            <person name="Hall N."/>
            <person name="Watson M."/>
            <person name="Adriaenssens E.M."/>
            <person name="Foster-Nyarko E."/>
            <person name="Jarju S."/>
            <person name="Secka A."/>
            <person name="Antonio M."/>
            <person name="Oren A."/>
            <person name="Chaudhuri R.R."/>
            <person name="La Ragione R."/>
            <person name="Hildebrand F."/>
            <person name="Pallen M.J."/>
        </authorList>
    </citation>
    <scope>NUCLEOTIDE SEQUENCE</scope>
    <source>
        <strain evidence="2">5134</strain>
    </source>
</reference>
<evidence type="ECO:0000313" key="2">
    <source>
        <dbReference type="EMBL" id="HIY69414.1"/>
    </source>
</evidence>
<organism evidence="2 3">
    <name type="scientific">Candidatus Alistipes intestinigallinarum</name>
    <dbReference type="NCBI Taxonomy" id="2838440"/>
    <lineage>
        <taxon>Bacteria</taxon>
        <taxon>Pseudomonadati</taxon>
        <taxon>Bacteroidota</taxon>
        <taxon>Bacteroidia</taxon>
        <taxon>Bacteroidales</taxon>
        <taxon>Rikenellaceae</taxon>
        <taxon>Alistipes</taxon>
    </lineage>
</organism>
<accession>A0A9D1Z0Q0</accession>